<dbReference type="VEuPathDB" id="FungiDB:CC1G_05611"/>
<evidence type="ECO:0000313" key="2">
    <source>
        <dbReference type="Proteomes" id="UP000001861"/>
    </source>
</evidence>
<dbReference type="SUPFAM" id="SSF52047">
    <property type="entry name" value="RNI-like"/>
    <property type="match status" value="1"/>
</dbReference>
<evidence type="ECO:0008006" key="3">
    <source>
        <dbReference type="Google" id="ProtNLM"/>
    </source>
</evidence>
<sequence length="388" mass="43629">MDHVTRAFREKKAGNLKVLKISATMFGRIWDVRLPTQFLELDRPVLTTLVLDRCIFDDPSNLNLDTLLSLEIFTSLRSKAEIQSSHSAPSAHFASQLSLIARCPNLRTLDLTSKSHYEDWVLQPGSLPSISLPHLELLTLTLNYAELKAWSDVAQVPRTATVTYTGRLFFLDAAKPYTELFTILTEGLIPSTTEPTSSSELSHHTPLVIGISDLSLVIGLESVTTMISFWPYIDRVEAMGQVWAQLSPLWAKLVPRAKSLRLLVPDSAEKSVNYRRAIECLTEFLKMATQVKYLLDCGMAALAMLIDIHTIRGDNSEVILPSLTHLRLGEREDTLEFFKTLRSKAMLQRFLDKRKEVGHAVESLALDASLVEELKDHLKDTFIVSEPK</sequence>
<dbReference type="InParanoid" id="A8P1M2"/>
<keyword evidence="2" id="KW-1185">Reference proteome</keyword>
<dbReference type="AlphaFoldDB" id="A8P1M2"/>
<comment type="caution">
    <text evidence="1">The sequence shown here is derived from an EMBL/GenBank/DDBJ whole genome shotgun (WGS) entry which is preliminary data.</text>
</comment>
<gene>
    <name evidence="1" type="ORF">CC1G_05611</name>
</gene>
<dbReference type="EMBL" id="AACS02000013">
    <property type="protein sequence ID" value="EAU83707.1"/>
    <property type="molecule type" value="Genomic_DNA"/>
</dbReference>
<dbReference type="GeneID" id="6014699"/>
<protein>
    <recommendedName>
        <fullName evidence="3">F-box domain-containing protein</fullName>
    </recommendedName>
</protein>
<evidence type="ECO:0000313" key="1">
    <source>
        <dbReference type="EMBL" id="EAU83707.1"/>
    </source>
</evidence>
<dbReference type="KEGG" id="cci:CC1G_05611"/>
<accession>A8P1M2</accession>
<dbReference type="RefSeq" id="XP_001838130.1">
    <property type="nucleotide sequence ID" value="XM_001838078.1"/>
</dbReference>
<reference evidence="1 2" key="1">
    <citation type="journal article" date="2010" name="Proc. Natl. Acad. Sci. U.S.A.">
        <title>Insights into evolution of multicellular fungi from the assembled chromosomes of the mushroom Coprinopsis cinerea (Coprinus cinereus).</title>
        <authorList>
            <person name="Stajich J.E."/>
            <person name="Wilke S.K."/>
            <person name="Ahren D."/>
            <person name="Au C.H."/>
            <person name="Birren B.W."/>
            <person name="Borodovsky M."/>
            <person name="Burns C."/>
            <person name="Canback B."/>
            <person name="Casselton L.A."/>
            <person name="Cheng C.K."/>
            <person name="Deng J."/>
            <person name="Dietrich F.S."/>
            <person name="Fargo D.C."/>
            <person name="Farman M.L."/>
            <person name="Gathman A.C."/>
            <person name="Goldberg J."/>
            <person name="Guigo R."/>
            <person name="Hoegger P.J."/>
            <person name="Hooker J.B."/>
            <person name="Huggins A."/>
            <person name="James T.Y."/>
            <person name="Kamada T."/>
            <person name="Kilaru S."/>
            <person name="Kodira C."/>
            <person name="Kues U."/>
            <person name="Kupfer D."/>
            <person name="Kwan H.S."/>
            <person name="Lomsadze A."/>
            <person name="Li W."/>
            <person name="Lilly W.W."/>
            <person name="Ma L.J."/>
            <person name="Mackey A.J."/>
            <person name="Manning G."/>
            <person name="Martin F."/>
            <person name="Muraguchi H."/>
            <person name="Natvig D.O."/>
            <person name="Palmerini H."/>
            <person name="Ramesh M.A."/>
            <person name="Rehmeyer C.J."/>
            <person name="Roe B.A."/>
            <person name="Shenoy N."/>
            <person name="Stanke M."/>
            <person name="Ter-Hovhannisyan V."/>
            <person name="Tunlid A."/>
            <person name="Velagapudi R."/>
            <person name="Vision T.J."/>
            <person name="Zeng Q."/>
            <person name="Zolan M.E."/>
            <person name="Pukkila P.J."/>
        </authorList>
    </citation>
    <scope>NUCLEOTIDE SEQUENCE [LARGE SCALE GENOMIC DNA]</scope>
    <source>
        <strain evidence="2">Okayama-7 / 130 / ATCC MYA-4618 / FGSC 9003</strain>
    </source>
</reference>
<proteinExistence type="predicted"/>
<organism evidence="1 2">
    <name type="scientific">Coprinopsis cinerea (strain Okayama-7 / 130 / ATCC MYA-4618 / FGSC 9003)</name>
    <name type="common">Inky cap fungus</name>
    <name type="synonym">Hormographiella aspergillata</name>
    <dbReference type="NCBI Taxonomy" id="240176"/>
    <lineage>
        <taxon>Eukaryota</taxon>
        <taxon>Fungi</taxon>
        <taxon>Dikarya</taxon>
        <taxon>Basidiomycota</taxon>
        <taxon>Agaricomycotina</taxon>
        <taxon>Agaricomycetes</taxon>
        <taxon>Agaricomycetidae</taxon>
        <taxon>Agaricales</taxon>
        <taxon>Agaricineae</taxon>
        <taxon>Psathyrellaceae</taxon>
        <taxon>Coprinopsis</taxon>
    </lineage>
</organism>
<dbReference type="Proteomes" id="UP000001861">
    <property type="component" value="Unassembled WGS sequence"/>
</dbReference>
<name>A8P1M2_COPC7</name>